<dbReference type="PANTHER" id="PTHR30032:SF8">
    <property type="entry name" value="GERMINATION-SPECIFIC N-ACETYLMURAMOYL-L-ALANINE AMIDASE"/>
    <property type="match status" value="1"/>
</dbReference>
<dbReference type="InterPro" id="IPR058593">
    <property type="entry name" value="ARB_07466-like_C"/>
</dbReference>
<keyword evidence="5" id="KW-1185">Reference proteome</keyword>
<dbReference type="InterPro" id="IPR007253">
    <property type="entry name" value="Cell_wall-bd_2"/>
</dbReference>
<dbReference type="Gene3D" id="3.40.50.12090">
    <property type="match status" value="1"/>
</dbReference>
<comment type="caution">
    <text evidence="4">The sequence shown here is derived from an EMBL/GenBank/DDBJ whole genome shotgun (WGS) entry which is preliminary data.</text>
</comment>
<dbReference type="SUPFAM" id="SSF47090">
    <property type="entry name" value="PGBD-like"/>
    <property type="match status" value="1"/>
</dbReference>
<dbReference type="InterPro" id="IPR051922">
    <property type="entry name" value="Bact_Sporulation_Assoc"/>
</dbReference>
<proteinExistence type="predicted"/>
<sequence>MDPAVRKAPAVKSLAHPHPSPSVTSRRTLVTAVTSALVASLVSAAPGALADPLDPADLAGDDHGHDHQSLGDYGDTFAEGTHYLEAVQRPADPFVVGPEDGASAGPVLPVDEPLAWVGSPPDPADIPAEWLVERPAEEITPSTPEELMSADTGYLAQFGTDADTTAVPAPPTKSLPGTLDAASPWQYTYACDPNNKPGMLAFAALVSSHYNRPYYSTSRTCLAGDNSQHYEGRAFDWAMNVYDPADKAIGDSVAQWLSANNGEMARRFGVMSIIWNRKSWYMYDPGSWKDYTGPSPHTDHLHISFTWDGAMKRTSWWTGTPVTTIDHGTCRVYAGQYAPRYTARRTSPCPTNLPNPPYSPYPVVLPNAVNNYVKIAQQHLGFTGGDVDGSFGPITLAALLEYQGDYSVPVTGVLDNATWAKMLQVGIPDDPPASPPKTPVSRVAGANRYATAAKLSATYPTGRVAYVTTGKDFPDALAASARAGATNNPVLLTPKTALPKETKTELTRLKPSSIVVVGGSEAISGSVVNQLKGYTAGSVTRISGENRYATAGALARKFGSNVPVVYVATGDTYPDAMGGSARAAFNNGPVLLTRQDSVPSETVSAMQAIRPQRVVVLGGAEAVSDPVANQLKNLTVTKNLQRVYGSDRYETAAELAAYYPTGLDVVYVSTGRDYPDALSGSARAGFTEGPMLLTRTDSLPDATRAVLNDLKPGAIVVVGGKSAVSQKVLDQLAGTG</sequence>
<evidence type="ECO:0000259" key="3">
    <source>
        <dbReference type="Pfam" id="PF26571"/>
    </source>
</evidence>
<dbReference type="InterPro" id="IPR002477">
    <property type="entry name" value="Peptidoglycan-bd-like"/>
</dbReference>
<dbReference type="EMBL" id="VFOP01000001">
    <property type="protein sequence ID" value="TQL49416.1"/>
    <property type="molecule type" value="Genomic_DNA"/>
</dbReference>
<feature type="region of interest" description="Disordered" evidence="1">
    <location>
        <begin position="1"/>
        <end position="25"/>
    </location>
</feature>
<evidence type="ECO:0000313" key="4">
    <source>
        <dbReference type="EMBL" id="TQL49416.1"/>
    </source>
</evidence>
<evidence type="ECO:0000256" key="1">
    <source>
        <dbReference type="SAM" id="MobiDB-lite"/>
    </source>
</evidence>
<evidence type="ECO:0000313" key="5">
    <source>
        <dbReference type="Proteomes" id="UP000319516"/>
    </source>
</evidence>
<dbReference type="Gene3D" id="1.10.101.10">
    <property type="entry name" value="PGBD-like superfamily/PGBD"/>
    <property type="match status" value="1"/>
</dbReference>
<dbReference type="Proteomes" id="UP000319516">
    <property type="component" value="Unassembled WGS sequence"/>
</dbReference>
<feature type="region of interest" description="Disordered" evidence="1">
    <location>
        <begin position="53"/>
        <end position="76"/>
    </location>
</feature>
<dbReference type="Pfam" id="PF26571">
    <property type="entry name" value="VldE"/>
    <property type="match status" value="1"/>
</dbReference>
<dbReference type="AlphaFoldDB" id="A0A542YMU4"/>
<dbReference type="InterPro" id="IPR036366">
    <property type="entry name" value="PGBDSf"/>
</dbReference>
<feature type="domain" description="ARB-07466-like C-terminal" evidence="3">
    <location>
        <begin position="194"/>
        <end position="300"/>
    </location>
</feature>
<feature type="compositionally biased region" description="Basic and acidic residues" evidence="1">
    <location>
        <begin position="60"/>
        <end position="69"/>
    </location>
</feature>
<dbReference type="Pfam" id="PF04122">
    <property type="entry name" value="CW_binding_2"/>
    <property type="match status" value="3"/>
</dbReference>
<accession>A0A542YMU4</accession>
<name>A0A542YMU4_9MICO</name>
<reference evidence="4 5" key="1">
    <citation type="submission" date="2019-06" db="EMBL/GenBank/DDBJ databases">
        <title>Sequencing the genomes of 1000 actinobacteria strains.</title>
        <authorList>
            <person name="Klenk H.-P."/>
        </authorList>
    </citation>
    <scope>NUCLEOTIDE SEQUENCE [LARGE SCALE GENOMIC DNA]</scope>
    <source>
        <strain evidence="4 5">DSM 12335</strain>
    </source>
</reference>
<feature type="domain" description="Peptidoglycan binding-like" evidence="2">
    <location>
        <begin position="378"/>
        <end position="422"/>
    </location>
</feature>
<organism evidence="4 5">
    <name type="scientific">Ornithinicoccus hortensis</name>
    <dbReference type="NCBI Taxonomy" id="82346"/>
    <lineage>
        <taxon>Bacteria</taxon>
        <taxon>Bacillati</taxon>
        <taxon>Actinomycetota</taxon>
        <taxon>Actinomycetes</taxon>
        <taxon>Micrococcales</taxon>
        <taxon>Intrasporangiaceae</taxon>
        <taxon>Ornithinicoccus</taxon>
    </lineage>
</organism>
<dbReference type="InterPro" id="IPR036365">
    <property type="entry name" value="PGBD-like_sf"/>
</dbReference>
<gene>
    <name evidence="4" type="ORF">FB467_0486</name>
</gene>
<protein>
    <submittedName>
        <fullName evidence="4">Putative cell wall-binding protein</fullName>
    </submittedName>
</protein>
<dbReference type="PANTHER" id="PTHR30032">
    <property type="entry name" value="N-ACETYLMURAMOYL-L-ALANINE AMIDASE-RELATED"/>
    <property type="match status" value="1"/>
</dbReference>
<dbReference type="Pfam" id="PF01471">
    <property type="entry name" value="PG_binding_1"/>
    <property type="match status" value="1"/>
</dbReference>
<evidence type="ECO:0000259" key="2">
    <source>
        <dbReference type="Pfam" id="PF01471"/>
    </source>
</evidence>